<dbReference type="EMBL" id="UPXX01000001">
    <property type="protein sequence ID" value="VBB41404.1"/>
    <property type="molecule type" value="Genomic_DNA"/>
</dbReference>
<dbReference type="FunFam" id="1.10.10.10:FF:000056">
    <property type="entry name" value="IclR family transcriptional regulator"/>
    <property type="match status" value="1"/>
</dbReference>
<evidence type="ECO:0000259" key="5">
    <source>
        <dbReference type="PROSITE" id="PS51077"/>
    </source>
</evidence>
<dbReference type="SUPFAM" id="SSF46785">
    <property type="entry name" value="Winged helix' DNA-binding domain"/>
    <property type="match status" value="1"/>
</dbReference>
<protein>
    <submittedName>
        <fullName evidence="7">Transcriptional regulator, IclR family</fullName>
    </submittedName>
</protein>
<dbReference type="GO" id="GO:0045892">
    <property type="term" value="P:negative regulation of DNA-templated transcription"/>
    <property type="evidence" value="ECO:0007669"/>
    <property type="project" value="TreeGrafter"/>
</dbReference>
<dbReference type="InterPro" id="IPR029016">
    <property type="entry name" value="GAF-like_dom_sf"/>
</dbReference>
<dbReference type="InterPro" id="IPR036388">
    <property type="entry name" value="WH-like_DNA-bd_sf"/>
</dbReference>
<feature type="domain" description="IclR-ED" evidence="6">
    <location>
        <begin position="90"/>
        <end position="274"/>
    </location>
</feature>
<keyword evidence="1" id="KW-0805">Transcription regulation</keyword>
<dbReference type="Pfam" id="PF09339">
    <property type="entry name" value="HTH_IclR"/>
    <property type="match status" value="1"/>
</dbReference>
<evidence type="ECO:0000256" key="2">
    <source>
        <dbReference type="ARBA" id="ARBA00023125"/>
    </source>
</evidence>
<accession>A0A653A088</accession>
<dbReference type="PANTHER" id="PTHR30136:SF35">
    <property type="entry name" value="HTH-TYPE TRANSCRIPTIONAL REGULATOR RV1719"/>
    <property type="match status" value="1"/>
</dbReference>
<dbReference type="InterPro" id="IPR014757">
    <property type="entry name" value="Tscrpt_reg_IclR_C"/>
</dbReference>
<evidence type="ECO:0000256" key="3">
    <source>
        <dbReference type="ARBA" id="ARBA00023163"/>
    </source>
</evidence>
<dbReference type="GO" id="GO:0003677">
    <property type="term" value="F:DNA binding"/>
    <property type="evidence" value="ECO:0007669"/>
    <property type="project" value="UniProtKB-KW"/>
</dbReference>
<dbReference type="InterPro" id="IPR036390">
    <property type="entry name" value="WH_DNA-bd_sf"/>
</dbReference>
<dbReference type="Gene3D" id="1.10.10.10">
    <property type="entry name" value="Winged helix-like DNA-binding domain superfamily/Winged helix DNA-binding domain"/>
    <property type="match status" value="1"/>
</dbReference>
<evidence type="ECO:0000256" key="1">
    <source>
        <dbReference type="ARBA" id="ARBA00023015"/>
    </source>
</evidence>
<dbReference type="GO" id="GO:0003700">
    <property type="term" value="F:DNA-binding transcription factor activity"/>
    <property type="evidence" value="ECO:0007669"/>
    <property type="project" value="TreeGrafter"/>
</dbReference>
<keyword evidence="3" id="KW-0804">Transcription</keyword>
<keyword evidence="2" id="KW-0238">DNA-binding</keyword>
<dbReference type="Pfam" id="PF01614">
    <property type="entry name" value="IclR_C"/>
    <property type="match status" value="1"/>
</dbReference>
<organism evidence="7">
    <name type="scientific">Uncultured Desulfatiglans sp</name>
    <dbReference type="NCBI Taxonomy" id="1748965"/>
    <lineage>
        <taxon>Bacteria</taxon>
        <taxon>Pseudomonadati</taxon>
        <taxon>Thermodesulfobacteriota</taxon>
        <taxon>Desulfobacteria</taxon>
        <taxon>Desulfatiglandales</taxon>
        <taxon>Desulfatiglandaceae</taxon>
        <taxon>Desulfatiglans</taxon>
        <taxon>environmental samples</taxon>
    </lineage>
</organism>
<name>A0A653A088_UNCDX</name>
<dbReference type="SUPFAM" id="SSF55781">
    <property type="entry name" value="GAF domain-like"/>
    <property type="match status" value="1"/>
</dbReference>
<dbReference type="InterPro" id="IPR050707">
    <property type="entry name" value="HTH_MetabolicPath_Reg"/>
</dbReference>
<feature type="region of interest" description="Disordered" evidence="4">
    <location>
        <begin position="1"/>
        <end position="20"/>
    </location>
</feature>
<dbReference type="SMART" id="SM00346">
    <property type="entry name" value="HTH_ICLR"/>
    <property type="match status" value="1"/>
</dbReference>
<dbReference type="AlphaFoldDB" id="A0A653A088"/>
<dbReference type="Gene3D" id="3.30.450.40">
    <property type="match status" value="1"/>
</dbReference>
<gene>
    <name evidence="7" type="ORF">TRIP_B10133</name>
</gene>
<reference evidence="7" key="1">
    <citation type="submission" date="2018-07" db="EMBL/GenBank/DDBJ databases">
        <authorList>
            <consortium name="Genoscope - CEA"/>
            <person name="William W."/>
        </authorList>
    </citation>
    <scope>NUCLEOTIDE SEQUENCE</scope>
    <source>
        <strain evidence="7">IK1</strain>
    </source>
</reference>
<evidence type="ECO:0000256" key="4">
    <source>
        <dbReference type="SAM" id="MobiDB-lite"/>
    </source>
</evidence>
<evidence type="ECO:0000313" key="7">
    <source>
        <dbReference type="EMBL" id="VBB41404.1"/>
    </source>
</evidence>
<dbReference type="PANTHER" id="PTHR30136">
    <property type="entry name" value="HELIX-TURN-HELIX TRANSCRIPTIONAL REGULATOR, ICLR FAMILY"/>
    <property type="match status" value="1"/>
</dbReference>
<feature type="domain" description="HTH iclR-type" evidence="5">
    <location>
        <begin position="27"/>
        <end position="89"/>
    </location>
</feature>
<evidence type="ECO:0000259" key="6">
    <source>
        <dbReference type="PROSITE" id="PS51078"/>
    </source>
</evidence>
<sequence length="278" mass="31343">MDGKRQEKREDKNMADRQKETETAYRVQVLERALDILDAFSFETREMSLSEIVQKTGLNKTTVKRLLANLTARRYLRQDPLSKRYHLGLRLFELGSIVFSSFSLRKSADRAMSRLRNETGATVLLGVLMDNQLVYADKKEGSGAIRVVSDIGWRRPPHYGMLGMVLMAHLKEDAVDRILEESPLESYTVHSIVDNDRFKRRLQQIREQGYVVEHEEALDGVIGIAAPIRGYPQRVVGALGVALTATEGKSEERLNTIVDKLRQAAEEISADLGGGMNP</sequence>
<dbReference type="InterPro" id="IPR005471">
    <property type="entry name" value="Tscrpt_reg_IclR_N"/>
</dbReference>
<dbReference type="PROSITE" id="PS51077">
    <property type="entry name" value="HTH_ICLR"/>
    <property type="match status" value="1"/>
</dbReference>
<dbReference type="PROSITE" id="PS51078">
    <property type="entry name" value="ICLR_ED"/>
    <property type="match status" value="1"/>
</dbReference>
<proteinExistence type="predicted"/>